<protein>
    <submittedName>
        <fullName evidence="5">Glycosyltransferase</fullName>
    </submittedName>
</protein>
<dbReference type="InterPro" id="IPR001296">
    <property type="entry name" value="Glyco_trans_1"/>
</dbReference>
<dbReference type="OrthoDB" id="186661at2157"/>
<keyword evidence="6" id="KW-1185">Reference proteome</keyword>
<dbReference type="PANTHER" id="PTHR12526">
    <property type="entry name" value="GLYCOSYLTRANSFERASE"/>
    <property type="match status" value="1"/>
</dbReference>
<dbReference type="STRING" id="301967.A6E15_07085"/>
<dbReference type="Pfam" id="PF13439">
    <property type="entry name" value="Glyco_transf_4"/>
    <property type="match status" value="1"/>
</dbReference>
<evidence type="ECO:0000313" key="6">
    <source>
        <dbReference type="Proteomes" id="UP000189370"/>
    </source>
</evidence>
<feature type="domain" description="Glycosyltransferase subfamily 4-like N-terminal" evidence="4">
    <location>
        <begin position="13"/>
        <end position="171"/>
    </location>
</feature>
<evidence type="ECO:0000256" key="1">
    <source>
        <dbReference type="ARBA" id="ARBA00022676"/>
    </source>
</evidence>
<gene>
    <name evidence="5" type="ORF">A6E15_07085</name>
</gene>
<feature type="domain" description="Glycosyl transferase family 1" evidence="3">
    <location>
        <begin position="189"/>
        <end position="343"/>
    </location>
</feature>
<name>A0A1S8AVY1_9EURY</name>
<dbReference type="SUPFAM" id="SSF53756">
    <property type="entry name" value="UDP-Glycosyltransferase/glycogen phosphorylase"/>
    <property type="match status" value="1"/>
</dbReference>
<dbReference type="Gene3D" id="3.40.50.2000">
    <property type="entry name" value="Glycogen Phosphorylase B"/>
    <property type="match status" value="2"/>
</dbReference>
<organism evidence="5 6">
    <name type="scientific">Natrinema saccharevitans</name>
    <dbReference type="NCBI Taxonomy" id="301967"/>
    <lineage>
        <taxon>Archaea</taxon>
        <taxon>Methanobacteriati</taxon>
        <taxon>Methanobacteriota</taxon>
        <taxon>Stenosarchaea group</taxon>
        <taxon>Halobacteria</taxon>
        <taxon>Halobacteriales</taxon>
        <taxon>Natrialbaceae</taxon>
        <taxon>Natrinema</taxon>
    </lineage>
</organism>
<evidence type="ECO:0000259" key="3">
    <source>
        <dbReference type="Pfam" id="PF00534"/>
    </source>
</evidence>
<evidence type="ECO:0000259" key="4">
    <source>
        <dbReference type="Pfam" id="PF13439"/>
    </source>
</evidence>
<accession>A0A1S8AVY1</accession>
<dbReference type="AlphaFoldDB" id="A0A1S8AVY1"/>
<keyword evidence="1" id="KW-0328">Glycosyltransferase</keyword>
<proteinExistence type="predicted"/>
<dbReference type="Pfam" id="PF00534">
    <property type="entry name" value="Glycos_transf_1"/>
    <property type="match status" value="1"/>
</dbReference>
<evidence type="ECO:0000313" key="5">
    <source>
        <dbReference type="EMBL" id="OLZ40766.1"/>
    </source>
</evidence>
<dbReference type="Proteomes" id="UP000189370">
    <property type="component" value="Unassembled WGS sequence"/>
</dbReference>
<dbReference type="InterPro" id="IPR028098">
    <property type="entry name" value="Glyco_trans_4-like_N"/>
</dbReference>
<dbReference type="PANTHER" id="PTHR12526:SF629">
    <property type="entry name" value="TEICHURONIC ACID BIOSYNTHESIS GLYCOSYLTRANSFERASE TUAH-RELATED"/>
    <property type="match status" value="1"/>
</dbReference>
<sequence length="370" mass="41130">MHVCYLINQLAPGGAPTLILDIIKNTDDDVTYTVCYIEGDDSLVSNLENAGAEVVDFGATFKFDPRALYRMANFFRNRKFDVLHTHLPYAQTLGRLASRIGDVDAVVSTQHNVPENYHPVTRTLERATRGIDDATVAVSEGVERAFRNNSHRFDGSLDDGWCTIYNGLNVEEYNKAVKEADPKAISADIDPDTVVYLNIARYVPAKAQTDLIDAMNILTESEPNAHLFVVGWGEEENAIRERVSEHGLEDSVTVTGRVPSVYEYYGFADVFVSSSIFEGLPITHLEAMAAELPLVTTEIPGVKEMVVDEKTGYLVPPESPENLADAMKQLAEKDTREKMAAAGFNRVSELFSIEDIVEYHLQLYRLAIES</sequence>
<keyword evidence="2 5" id="KW-0808">Transferase</keyword>
<dbReference type="GO" id="GO:0016757">
    <property type="term" value="F:glycosyltransferase activity"/>
    <property type="evidence" value="ECO:0007669"/>
    <property type="project" value="UniProtKB-KW"/>
</dbReference>
<comment type="caution">
    <text evidence="5">The sequence shown here is derived from an EMBL/GenBank/DDBJ whole genome shotgun (WGS) entry which is preliminary data.</text>
</comment>
<dbReference type="RefSeq" id="WP_076145064.1">
    <property type="nucleotide sequence ID" value="NZ_LWLN01000001.1"/>
</dbReference>
<evidence type="ECO:0000256" key="2">
    <source>
        <dbReference type="ARBA" id="ARBA00022679"/>
    </source>
</evidence>
<reference evidence="6" key="1">
    <citation type="submission" date="2016-04" db="EMBL/GenBank/DDBJ databases">
        <authorList>
            <person name="Chen S.-C."/>
            <person name="Lai M.-C."/>
        </authorList>
    </citation>
    <scope>NUCLEOTIDE SEQUENCE [LARGE SCALE GENOMIC DNA]</scope>
    <source>
        <strain evidence="6">AB14</strain>
    </source>
</reference>
<dbReference type="EMBL" id="LWLN01000001">
    <property type="protein sequence ID" value="OLZ40766.1"/>
    <property type="molecule type" value="Genomic_DNA"/>
</dbReference>